<accession>A0ACC1RYV1</accession>
<protein>
    <submittedName>
        <fullName evidence="1">Uncharacterized protein</fullName>
    </submittedName>
</protein>
<keyword evidence="2" id="KW-1185">Reference proteome</keyword>
<gene>
    <name evidence="1" type="ORF">NM208_g10206</name>
</gene>
<evidence type="ECO:0000313" key="2">
    <source>
        <dbReference type="Proteomes" id="UP001148629"/>
    </source>
</evidence>
<organism evidence="1 2">
    <name type="scientific">Fusarium decemcellulare</name>
    <dbReference type="NCBI Taxonomy" id="57161"/>
    <lineage>
        <taxon>Eukaryota</taxon>
        <taxon>Fungi</taxon>
        <taxon>Dikarya</taxon>
        <taxon>Ascomycota</taxon>
        <taxon>Pezizomycotina</taxon>
        <taxon>Sordariomycetes</taxon>
        <taxon>Hypocreomycetidae</taxon>
        <taxon>Hypocreales</taxon>
        <taxon>Nectriaceae</taxon>
        <taxon>Fusarium</taxon>
        <taxon>Fusarium decemcellulare species complex</taxon>
    </lineage>
</organism>
<evidence type="ECO:0000313" key="1">
    <source>
        <dbReference type="EMBL" id="KAJ3528419.1"/>
    </source>
</evidence>
<reference evidence="1" key="1">
    <citation type="submission" date="2022-08" db="EMBL/GenBank/DDBJ databases">
        <title>Genome Sequence of Fusarium decemcellulare.</title>
        <authorList>
            <person name="Buettner E."/>
        </authorList>
    </citation>
    <scope>NUCLEOTIDE SEQUENCE</scope>
    <source>
        <strain evidence="1">Babe19</strain>
    </source>
</reference>
<name>A0ACC1RYV1_9HYPO</name>
<proteinExistence type="predicted"/>
<sequence length="503" mass="56621">MIERKDECLHRYSQRQLKETPKCSVRSYATRSTAVFVGVEAALNANQQKQRTFWPGSCAKSSIHNRFQEALLKCLTIINKTAQLLCLIFGKPRPIQRIVLGIWPWQIDLTREATSSAFAIMTAHFPLATRVINRSNALSAAVGSICSVRKSRRFRDWEQLHQAIHDARHTSRNAQGDRDLNSLRRVLIERRNEFQQALDRNAERAARRAAQRQQQRDPDENERQDDDGEGRHERDPRRDDAPVKNGRGNPDNDPDGNNPPDAAPPEPEVHRREAAQAPVIFNVWQTNGPSTGTGGQNTTTHDGQDTESNMPWTSARIFSRARMPTTLALPWLGLGYFSLVWFFLAYAWSALVVTPLSSTFICSRFLLGKYSSICGPWGDSPGLTSKPLLPQPSTGLFSDSLKRSPSLICHPSETRHRPLRHRTTWNSVNFPSIERLQACSTHIRIFLRPLSQALVQLAGPKFQARITKDTNIDGAVAQLRSATEVDFESLDGILHDLSQAISE</sequence>
<dbReference type="Proteomes" id="UP001148629">
    <property type="component" value="Unassembled WGS sequence"/>
</dbReference>
<comment type="caution">
    <text evidence="1">The sequence shown here is derived from an EMBL/GenBank/DDBJ whole genome shotgun (WGS) entry which is preliminary data.</text>
</comment>
<dbReference type="EMBL" id="JANRMS010001411">
    <property type="protein sequence ID" value="KAJ3528419.1"/>
    <property type="molecule type" value="Genomic_DNA"/>
</dbReference>